<dbReference type="Proteomes" id="UP000294194">
    <property type="component" value="Unassembled WGS sequence"/>
</dbReference>
<name>A0A4V2JF83_9MICO</name>
<keyword evidence="3" id="KW-1185">Reference proteome</keyword>
<comment type="caution">
    <text evidence="2">The sequence shown here is derived from an EMBL/GenBank/DDBJ whole genome shotgun (WGS) entry which is preliminary data.</text>
</comment>
<feature type="transmembrane region" description="Helical" evidence="1">
    <location>
        <begin position="17"/>
        <end position="44"/>
    </location>
</feature>
<accession>A0A4V2JF83</accession>
<feature type="transmembrane region" description="Helical" evidence="1">
    <location>
        <begin position="109"/>
        <end position="125"/>
    </location>
</feature>
<evidence type="ECO:0000313" key="2">
    <source>
        <dbReference type="EMBL" id="TBN58469.1"/>
    </source>
</evidence>
<proteinExistence type="predicted"/>
<reference evidence="3" key="1">
    <citation type="submission" date="2019-02" db="EMBL/GenBank/DDBJ databases">
        <title>Glaciihabitans arcticus sp. nov., a psychrotolerant bacterium isolated from polar soil.</title>
        <authorList>
            <person name="Dahal R.H."/>
        </authorList>
    </citation>
    <scope>NUCLEOTIDE SEQUENCE [LARGE SCALE GENOMIC DNA]</scope>
    <source>
        <strain evidence="3">RP-3-7</strain>
    </source>
</reference>
<gene>
    <name evidence="2" type="ORF">EYE40_00575</name>
</gene>
<keyword evidence="1" id="KW-0812">Transmembrane</keyword>
<dbReference type="EMBL" id="SISG01000001">
    <property type="protein sequence ID" value="TBN58469.1"/>
    <property type="molecule type" value="Genomic_DNA"/>
</dbReference>
<dbReference type="AlphaFoldDB" id="A0A4V2JF83"/>
<evidence type="ECO:0000313" key="3">
    <source>
        <dbReference type="Proteomes" id="UP000294194"/>
    </source>
</evidence>
<sequence length="142" mass="15009">MLDSGDSPPLRPRHPQVVALVVVLALEFVALVGITVFLVFELLVAAPESYASAIALTVVVALAALWLGAIVVGAWRGGSWTRGASIVVQVLLVSVALGSFQGFLPRPDIGWILLLPAIAVFVLLFRSPVRAHLRPPLGDDEA</sequence>
<organism evidence="2 3">
    <name type="scientific">Glaciihabitans arcticus</name>
    <dbReference type="NCBI Taxonomy" id="2668039"/>
    <lineage>
        <taxon>Bacteria</taxon>
        <taxon>Bacillati</taxon>
        <taxon>Actinomycetota</taxon>
        <taxon>Actinomycetes</taxon>
        <taxon>Micrococcales</taxon>
        <taxon>Microbacteriaceae</taxon>
        <taxon>Glaciihabitans</taxon>
    </lineage>
</organism>
<evidence type="ECO:0000256" key="1">
    <source>
        <dbReference type="SAM" id="Phobius"/>
    </source>
</evidence>
<protein>
    <submittedName>
        <fullName evidence="2">Uncharacterized protein</fullName>
    </submittedName>
</protein>
<feature type="transmembrane region" description="Helical" evidence="1">
    <location>
        <begin position="84"/>
        <end position="103"/>
    </location>
</feature>
<keyword evidence="1" id="KW-0472">Membrane</keyword>
<keyword evidence="1" id="KW-1133">Transmembrane helix</keyword>
<feature type="transmembrane region" description="Helical" evidence="1">
    <location>
        <begin position="50"/>
        <end position="72"/>
    </location>
</feature>